<dbReference type="Pfam" id="PF02518">
    <property type="entry name" value="HATPase_c"/>
    <property type="match status" value="1"/>
</dbReference>
<feature type="transmembrane region" description="Helical" evidence="13">
    <location>
        <begin position="74"/>
        <end position="94"/>
    </location>
</feature>
<feature type="transmembrane region" description="Helical" evidence="13">
    <location>
        <begin position="103"/>
        <end position="121"/>
    </location>
</feature>
<evidence type="ECO:0000256" key="4">
    <source>
        <dbReference type="ARBA" id="ARBA00022475"/>
    </source>
</evidence>
<evidence type="ECO:0000313" key="16">
    <source>
        <dbReference type="EMBL" id="KAF0133091.1"/>
    </source>
</evidence>
<evidence type="ECO:0000259" key="14">
    <source>
        <dbReference type="PROSITE" id="PS50109"/>
    </source>
</evidence>
<dbReference type="EMBL" id="WPAF01000035">
    <property type="protein sequence ID" value="KAF0133091.1"/>
    <property type="molecule type" value="Genomic_DNA"/>
</dbReference>
<keyword evidence="4" id="KW-1003">Cell membrane</keyword>
<keyword evidence="5" id="KW-0597">Phosphoprotein</keyword>
<feature type="transmembrane region" description="Helical" evidence="13">
    <location>
        <begin position="400"/>
        <end position="419"/>
    </location>
</feature>
<evidence type="ECO:0000313" key="17">
    <source>
        <dbReference type="Proteomes" id="UP000488506"/>
    </source>
</evidence>
<evidence type="ECO:0000256" key="9">
    <source>
        <dbReference type="ARBA" id="ARBA00022777"/>
    </source>
</evidence>
<dbReference type="EC" id="2.7.13.3" evidence="3"/>
<dbReference type="SUPFAM" id="SSF103190">
    <property type="entry name" value="Sensory domain-like"/>
    <property type="match status" value="1"/>
</dbReference>
<keyword evidence="6" id="KW-0808">Transferase</keyword>
<dbReference type="CDD" id="cd00082">
    <property type="entry name" value="HisKA"/>
    <property type="match status" value="1"/>
</dbReference>
<gene>
    <name evidence="16" type="ORF">FD145_1443</name>
</gene>
<dbReference type="PANTHER" id="PTHR43065">
    <property type="entry name" value="SENSOR HISTIDINE KINASE"/>
    <property type="match status" value="1"/>
</dbReference>
<dbReference type="Gene3D" id="3.30.450.20">
    <property type="entry name" value="PAS domain"/>
    <property type="match status" value="1"/>
</dbReference>
<proteinExistence type="predicted"/>
<dbReference type="Gene3D" id="1.10.287.130">
    <property type="match status" value="1"/>
</dbReference>
<dbReference type="PROSITE" id="PS50885">
    <property type="entry name" value="HAMP"/>
    <property type="match status" value="1"/>
</dbReference>
<keyword evidence="7 13" id="KW-0812">Transmembrane</keyword>
<accession>A0A833KZU4</accession>
<evidence type="ECO:0000256" key="8">
    <source>
        <dbReference type="ARBA" id="ARBA00022741"/>
    </source>
</evidence>
<dbReference type="GO" id="GO:0005886">
    <property type="term" value="C:plasma membrane"/>
    <property type="evidence" value="ECO:0007669"/>
    <property type="project" value="UniProtKB-SubCell"/>
</dbReference>
<evidence type="ECO:0000256" key="11">
    <source>
        <dbReference type="ARBA" id="ARBA00022989"/>
    </source>
</evidence>
<dbReference type="SMART" id="SM00304">
    <property type="entry name" value="HAMP"/>
    <property type="match status" value="1"/>
</dbReference>
<feature type="transmembrane region" description="Helical" evidence="13">
    <location>
        <begin position="152"/>
        <end position="171"/>
    </location>
</feature>
<evidence type="ECO:0000256" key="1">
    <source>
        <dbReference type="ARBA" id="ARBA00000085"/>
    </source>
</evidence>
<dbReference type="InterPro" id="IPR003594">
    <property type="entry name" value="HATPase_dom"/>
</dbReference>
<dbReference type="Pfam" id="PF00672">
    <property type="entry name" value="HAMP"/>
    <property type="match status" value="1"/>
</dbReference>
<keyword evidence="13" id="KW-0472">Membrane</keyword>
<evidence type="ECO:0000256" key="12">
    <source>
        <dbReference type="ARBA" id="ARBA00023012"/>
    </source>
</evidence>
<evidence type="ECO:0000256" key="5">
    <source>
        <dbReference type="ARBA" id="ARBA00022553"/>
    </source>
</evidence>
<dbReference type="SUPFAM" id="SSF47384">
    <property type="entry name" value="Homodimeric domain of signal transducing histidine kinase"/>
    <property type="match status" value="1"/>
</dbReference>
<dbReference type="PRINTS" id="PR00344">
    <property type="entry name" value="BCTRLSENSOR"/>
</dbReference>
<comment type="catalytic activity">
    <reaction evidence="1">
        <text>ATP + protein L-histidine = ADP + protein N-phospho-L-histidine.</text>
        <dbReference type="EC" id="2.7.13.3"/>
    </reaction>
</comment>
<dbReference type="InterPro" id="IPR004358">
    <property type="entry name" value="Sig_transdc_His_kin-like_C"/>
</dbReference>
<dbReference type="SMART" id="SM00387">
    <property type="entry name" value="HATPase_c"/>
    <property type="match status" value="1"/>
</dbReference>
<feature type="transmembrane region" description="Helical" evidence="13">
    <location>
        <begin position="247"/>
        <end position="271"/>
    </location>
</feature>
<evidence type="ECO:0000256" key="13">
    <source>
        <dbReference type="SAM" id="Phobius"/>
    </source>
</evidence>
<dbReference type="PANTHER" id="PTHR43065:SF10">
    <property type="entry name" value="PEROXIDE STRESS-ACTIVATED HISTIDINE KINASE MAK3"/>
    <property type="match status" value="1"/>
</dbReference>
<evidence type="ECO:0000256" key="2">
    <source>
        <dbReference type="ARBA" id="ARBA00004651"/>
    </source>
</evidence>
<dbReference type="SMART" id="SM00388">
    <property type="entry name" value="HisKA"/>
    <property type="match status" value="1"/>
</dbReference>
<evidence type="ECO:0000256" key="6">
    <source>
        <dbReference type="ARBA" id="ARBA00022679"/>
    </source>
</evidence>
<feature type="domain" description="Histidine kinase" evidence="14">
    <location>
        <begin position="489"/>
        <end position="728"/>
    </location>
</feature>
<dbReference type="PROSITE" id="PS50109">
    <property type="entry name" value="HIS_KIN"/>
    <property type="match status" value="1"/>
</dbReference>
<evidence type="ECO:0000256" key="3">
    <source>
        <dbReference type="ARBA" id="ARBA00012438"/>
    </source>
</evidence>
<keyword evidence="10" id="KW-0067">ATP-binding</keyword>
<comment type="subcellular location">
    <subcellularLocation>
        <location evidence="2">Cell membrane</location>
        <topology evidence="2">Multi-pass membrane protein</topology>
    </subcellularLocation>
</comment>
<dbReference type="InterPro" id="IPR003661">
    <property type="entry name" value="HisK_dim/P_dom"/>
</dbReference>
<evidence type="ECO:0000256" key="7">
    <source>
        <dbReference type="ARBA" id="ARBA00022692"/>
    </source>
</evidence>
<feature type="transmembrane region" description="Helical" evidence="13">
    <location>
        <begin position="40"/>
        <end position="62"/>
    </location>
</feature>
<keyword evidence="9 16" id="KW-0418">Kinase</keyword>
<dbReference type="SUPFAM" id="SSF55874">
    <property type="entry name" value="ATPase domain of HSP90 chaperone/DNA topoisomerase II/histidine kinase"/>
    <property type="match status" value="1"/>
</dbReference>
<feature type="transmembrane region" description="Helical" evidence="13">
    <location>
        <begin position="178"/>
        <end position="201"/>
    </location>
</feature>
<comment type="caution">
    <text evidence="16">The sequence shown here is derived from an EMBL/GenBank/DDBJ whole genome shotgun (WGS) entry which is preliminary data.</text>
</comment>
<dbReference type="AlphaFoldDB" id="A0A833KZU4"/>
<dbReference type="Gene3D" id="3.30.565.10">
    <property type="entry name" value="Histidine kinase-like ATPase, C-terminal domain"/>
    <property type="match status" value="1"/>
</dbReference>
<dbReference type="GO" id="GO:0000155">
    <property type="term" value="F:phosphorelay sensor kinase activity"/>
    <property type="evidence" value="ECO:0007669"/>
    <property type="project" value="InterPro"/>
</dbReference>
<organism evidence="16 17">
    <name type="scientific">Candidatus Saganbacteria bacterium</name>
    <dbReference type="NCBI Taxonomy" id="2575572"/>
    <lineage>
        <taxon>Bacteria</taxon>
        <taxon>Bacillati</taxon>
        <taxon>Saganbacteria</taxon>
    </lineage>
</organism>
<dbReference type="InterPro" id="IPR036097">
    <property type="entry name" value="HisK_dim/P_sf"/>
</dbReference>
<keyword evidence="8" id="KW-0547">Nucleotide-binding</keyword>
<evidence type="ECO:0000259" key="15">
    <source>
        <dbReference type="PROSITE" id="PS50885"/>
    </source>
</evidence>
<feature type="transmembrane region" description="Helical" evidence="13">
    <location>
        <begin position="207"/>
        <end position="226"/>
    </location>
</feature>
<protein>
    <recommendedName>
        <fullName evidence="3">histidine kinase</fullName>
        <ecNumber evidence="3">2.7.13.3</ecNumber>
    </recommendedName>
</protein>
<dbReference type="CDD" id="cd06225">
    <property type="entry name" value="HAMP"/>
    <property type="match status" value="1"/>
</dbReference>
<dbReference type="InterPro" id="IPR029151">
    <property type="entry name" value="Sensor-like_sf"/>
</dbReference>
<sequence length="731" mass="82040">MFSTFTLIGIFTEIFASGILFSGFYSFIKRFLLQKQWKDLTLSLIFAAFSVFTVSTVLSQIFYNLDWGISEQIFLQKVIAVSLYICSYLLLIFIKQKLNLKKTVIFILAFIPFLFFIYQILLTPASQITLNFRADVFEPIVSFGMLPEASKLIFALMWVVYGSVVGIKSLFENRAKRVLALISFISSILFLGAYGLTFLYVNTGESAILLVSWIFMLVGIFGITIVENIPPNSVYALKPFNFFRSRVLFKLIFFFVMLIIFLFEATTLATINLSKQALYNSLINNYKEIAQNISEKASANFSAIQKLVAQKSVGRRIVYIIDQNGIIIAHPDYTQISQKITLKLKNIIQNKIGGGKFPSDEFGEINVGAFAPIKNIGGAVIVEEPLREAYLEMRKLETNSLLFIMAGIFLTVLVGIFFAQSIENSIRQLISGTEAVSKGDLSHRIFIDSIDEIGRLAAAFNKMTKDLKDSQERLILSEKLASLGTMAAGMAHEIKNPLVSLRTFSQLLQQKWEDPEFRNKFAQIVPNEIERINKIAESLLKFGRPMKPELTNVSVNNILEEIMTLFESECKKNNIRLTKKFADLPEITGDAQQLSQSFVNILLNAIQSMEEKKGGDLIIKTDVGEVLKLGKPSHAGVEKEKGELVWEAEEAHSTPIPAVFVEITDTGQGIDPEKIKSLFDPFFTTKTKGTGMGLPITLRIIEDHKGSIKVKSKIGNGTTFLITLPQKMEQI</sequence>
<dbReference type="InterPro" id="IPR005467">
    <property type="entry name" value="His_kinase_dom"/>
</dbReference>
<dbReference type="Proteomes" id="UP000488506">
    <property type="component" value="Unassembled WGS sequence"/>
</dbReference>
<dbReference type="SUPFAM" id="SSF158472">
    <property type="entry name" value="HAMP domain-like"/>
    <property type="match status" value="1"/>
</dbReference>
<name>A0A833KZU4_UNCSA</name>
<feature type="transmembrane region" description="Helical" evidence="13">
    <location>
        <begin position="6"/>
        <end position="28"/>
    </location>
</feature>
<keyword evidence="12" id="KW-0902">Two-component regulatory system</keyword>
<evidence type="ECO:0000256" key="10">
    <source>
        <dbReference type="ARBA" id="ARBA00022840"/>
    </source>
</evidence>
<dbReference type="GO" id="GO:0005524">
    <property type="term" value="F:ATP binding"/>
    <property type="evidence" value="ECO:0007669"/>
    <property type="project" value="UniProtKB-KW"/>
</dbReference>
<reference evidence="16 17" key="1">
    <citation type="submission" date="2019-12" db="EMBL/GenBank/DDBJ databases">
        <authorList>
            <person name="Wolfe R."/>
            <person name="Danczak R."/>
            <person name="Wilkins M."/>
        </authorList>
    </citation>
    <scope>NUCLEOTIDE SEQUENCE [LARGE SCALE GENOMIC DNA]</scope>
    <source>
        <strain evidence="16">X2_MaxBin.013</strain>
    </source>
</reference>
<dbReference type="Pfam" id="PF00512">
    <property type="entry name" value="HisKA"/>
    <property type="match status" value="1"/>
</dbReference>
<feature type="domain" description="HAMP" evidence="15">
    <location>
        <begin position="420"/>
        <end position="472"/>
    </location>
</feature>
<dbReference type="InterPro" id="IPR036890">
    <property type="entry name" value="HATPase_C_sf"/>
</dbReference>
<keyword evidence="11 13" id="KW-1133">Transmembrane helix</keyword>
<dbReference type="Gene3D" id="1.10.8.500">
    <property type="entry name" value="HAMP domain in histidine kinase"/>
    <property type="match status" value="1"/>
</dbReference>
<dbReference type="InterPro" id="IPR003660">
    <property type="entry name" value="HAMP_dom"/>
</dbReference>